<accession>A0A6H5HT23</accession>
<evidence type="ECO:0000313" key="3">
    <source>
        <dbReference type="Proteomes" id="UP000479000"/>
    </source>
</evidence>
<feature type="compositionally biased region" description="Polar residues" evidence="1">
    <location>
        <begin position="1"/>
        <end position="14"/>
    </location>
</feature>
<protein>
    <submittedName>
        <fullName evidence="2">Uncharacterized protein</fullName>
    </submittedName>
</protein>
<proteinExistence type="predicted"/>
<organism evidence="2 3">
    <name type="scientific">Nesidiocoris tenuis</name>
    <dbReference type="NCBI Taxonomy" id="355587"/>
    <lineage>
        <taxon>Eukaryota</taxon>
        <taxon>Metazoa</taxon>
        <taxon>Ecdysozoa</taxon>
        <taxon>Arthropoda</taxon>
        <taxon>Hexapoda</taxon>
        <taxon>Insecta</taxon>
        <taxon>Pterygota</taxon>
        <taxon>Neoptera</taxon>
        <taxon>Paraneoptera</taxon>
        <taxon>Hemiptera</taxon>
        <taxon>Heteroptera</taxon>
        <taxon>Panheteroptera</taxon>
        <taxon>Cimicomorpha</taxon>
        <taxon>Miridae</taxon>
        <taxon>Dicyphina</taxon>
        <taxon>Nesidiocoris</taxon>
    </lineage>
</organism>
<reference evidence="2 3" key="1">
    <citation type="submission" date="2020-02" db="EMBL/GenBank/DDBJ databases">
        <authorList>
            <person name="Ferguson B K."/>
        </authorList>
    </citation>
    <scope>NUCLEOTIDE SEQUENCE [LARGE SCALE GENOMIC DNA]</scope>
</reference>
<dbReference type="EMBL" id="CADCXU010035019">
    <property type="protein sequence ID" value="CAB0020129.1"/>
    <property type="molecule type" value="Genomic_DNA"/>
</dbReference>
<gene>
    <name evidence="2" type="ORF">NTEN_LOCUS23735</name>
</gene>
<name>A0A6H5HT23_9HEMI</name>
<keyword evidence="3" id="KW-1185">Reference proteome</keyword>
<sequence length="71" mass="7959">MGRLQLPSSTTTSGPGRPGCSSYSKMLSSFKAFTLLRVDDCVLRPEEPDSTEKSIFIQSFIKNFFQDDKSF</sequence>
<feature type="region of interest" description="Disordered" evidence="1">
    <location>
        <begin position="1"/>
        <end position="20"/>
    </location>
</feature>
<evidence type="ECO:0000256" key="1">
    <source>
        <dbReference type="SAM" id="MobiDB-lite"/>
    </source>
</evidence>
<dbReference type="AlphaFoldDB" id="A0A6H5HT23"/>
<dbReference type="Proteomes" id="UP000479000">
    <property type="component" value="Unassembled WGS sequence"/>
</dbReference>
<evidence type="ECO:0000313" key="2">
    <source>
        <dbReference type="EMBL" id="CAB0020129.1"/>
    </source>
</evidence>